<dbReference type="EC" id="2.7.13.3" evidence="3"/>
<dbReference type="InterPro" id="IPR004358">
    <property type="entry name" value="Sig_transdc_His_kin-like_C"/>
</dbReference>
<dbReference type="InterPro" id="IPR005467">
    <property type="entry name" value="His_kinase_dom"/>
</dbReference>
<dbReference type="SUPFAM" id="SSF47226">
    <property type="entry name" value="Histidine-containing phosphotransfer domain, HPT domain"/>
    <property type="match status" value="1"/>
</dbReference>
<feature type="coiled-coil region" evidence="15">
    <location>
        <begin position="325"/>
        <end position="352"/>
    </location>
</feature>
<dbReference type="PROSITE" id="PS50110">
    <property type="entry name" value="RESPONSE_REGULATORY"/>
    <property type="match status" value="1"/>
</dbReference>
<evidence type="ECO:0000256" key="10">
    <source>
        <dbReference type="ARBA" id="ARBA00022989"/>
    </source>
</evidence>
<dbReference type="Pfam" id="PF00072">
    <property type="entry name" value="Response_reg"/>
    <property type="match status" value="1"/>
</dbReference>
<dbReference type="Gene3D" id="3.30.565.10">
    <property type="entry name" value="Histidine kinase-like ATPase, C-terminal domain"/>
    <property type="match status" value="1"/>
</dbReference>
<evidence type="ECO:0000256" key="13">
    <source>
        <dbReference type="PROSITE-ProRule" id="PRU00110"/>
    </source>
</evidence>
<protein>
    <recommendedName>
        <fullName evidence="3">histidine kinase</fullName>
        <ecNumber evidence="3">2.7.13.3</ecNumber>
    </recommendedName>
</protein>
<evidence type="ECO:0000256" key="7">
    <source>
        <dbReference type="ARBA" id="ARBA00022741"/>
    </source>
</evidence>
<dbReference type="CDD" id="cd17546">
    <property type="entry name" value="REC_hyHK_CKI1_RcsC-like"/>
    <property type="match status" value="1"/>
</dbReference>
<dbReference type="InterPro" id="IPR036641">
    <property type="entry name" value="HPT_dom_sf"/>
</dbReference>
<keyword evidence="11" id="KW-0902">Two-component regulatory system</keyword>
<dbReference type="SMART" id="SM00073">
    <property type="entry name" value="HPT"/>
    <property type="match status" value="1"/>
</dbReference>
<dbReference type="AlphaFoldDB" id="A0A368NIU7"/>
<dbReference type="Gene3D" id="1.10.287.130">
    <property type="match status" value="1"/>
</dbReference>
<dbReference type="PROSITE" id="PS50894">
    <property type="entry name" value="HPT"/>
    <property type="match status" value="1"/>
</dbReference>
<sequence length="997" mass="109820">MSQPVTSLQSLVKLFSRGKLFLLFSLLALVLAGAASVLIKRDTILPGFAELEEAEVRGRIAVFDALLDESRQHLARLALVSGEHLRHGVYEQLDRDGRTDATLRTDLNQWAVLLQVDFVLLMDPKGQPLFIYAFDQTKQQSLRSEHLLQLVQALPLAARPVERKQVTSGAVMTDHGAMQLAMAPVESNSQSDGPGMLVVGTLMESRVAQKLSNITRTESAVTFLSPQQVAADTLSRLQEHGQLLRENSANEIEINQLLVGDTGFAPLILRVAVDRDLMRRGEQEAKLVMSLILLASCLLVIAVIAILGFYVVFLRRSQQRIKAVVNRRTEQLKEARDKSERALQEAEKASEAKSAFLANMSHEVRTPINGIIGMAELAADFPLSADQRSVVDTIMKEAEALRMLINNVLDLSKFEAGCLDLAKVDFGLVNCIEELFSAVALRASNKPIQFHCQIAPNVPLMATGDPMRLRQVLMNLVGNAVKFTETGDIRLEVEVLESLPEQWYLKISVRDTGIGMTAEQQARIFEPFRQADVSITREYGGTGLGTSIALELIDMMDGELAVESELGQGSCFWFTLHLGRAQNRVLVGQSQDNLELPTILVAEPDEQVRSTLGLYLQSMGYQTLLAADWSQMVANYRCLFERDASTAVLLVNDSEIPPTTEPEFSARPLVILSDIGQQPKSLSSAGWRTLLRGQLSLPLRWQELRKVLTALEKNDRQVLPEQVSEQQPSQPLRGVQILLAEDYPANQQVATAHLQAAGAEVVLACNGEEAVAAYKQQCPDLVLMDLQMPIMDGFTATEQIRAWEQLQASDVEHPVPIIALSAHSLEGVRERCFDIGMDDFLCKPFRRQGLLSTVQRWLASTKTVFASINTLPDEAESNSAISAPAVIIDMSQLMEEFLGEREIVISTLAQFVELLPTQLTEMQQALLDSEFEQLRAEAHKIKGGAANLTAAALASAAKVLEQRALAGNSDQIGTALADLAGEIKRFCRHVEEIMTGV</sequence>
<dbReference type="SUPFAM" id="SSF47384">
    <property type="entry name" value="Homodimeric domain of signal transducing histidine kinase"/>
    <property type="match status" value="1"/>
</dbReference>
<feature type="domain" description="HPt" evidence="19">
    <location>
        <begin position="900"/>
        <end position="997"/>
    </location>
</feature>
<dbReference type="SMART" id="SM00388">
    <property type="entry name" value="HisKA"/>
    <property type="match status" value="1"/>
</dbReference>
<dbReference type="Gene3D" id="1.20.120.160">
    <property type="entry name" value="HPT domain"/>
    <property type="match status" value="1"/>
</dbReference>
<dbReference type="InterPro" id="IPR036890">
    <property type="entry name" value="HATPase_C_sf"/>
</dbReference>
<feature type="domain" description="Histidine kinase" evidence="17">
    <location>
        <begin position="359"/>
        <end position="580"/>
    </location>
</feature>
<evidence type="ECO:0000256" key="5">
    <source>
        <dbReference type="ARBA" id="ARBA00022679"/>
    </source>
</evidence>
<evidence type="ECO:0000256" key="3">
    <source>
        <dbReference type="ARBA" id="ARBA00012438"/>
    </source>
</evidence>
<keyword evidence="7" id="KW-0547">Nucleotide-binding</keyword>
<dbReference type="Pfam" id="PF01627">
    <property type="entry name" value="Hpt"/>
    <property type="match status" value="1"/>
</dbReference>
<feature type="transmembrane region" description="Helical" evidence="16">
    <location>
        <begin position="287"/>
        <end position="313"/>
    </location>
</feature>
<evidence type="ECO:0000256" key="8">
    <source>
        <dbReference type="ARBA" id="ARBA00022777"/>
    </source>
</evidence>
<dbReference type="RefSeq" id="WP_114338317.1">
    <property type="nucleotide sequence ID" value="NZ_QPID01000005.1"/>
</dbReference>
<evidence type="ECO:0000259" key="17">
    <source>
        <dbReference type="PROSITE" id="PS50109"/>
    </source>
</evidence>
<feature type="modified residue" description="4-aspartylphosphate" evidence="14">
    <location>
        <position position="785"/>
    </location>
</feature>
<keyword evidence="12 16" id="KW-0472">Membrane</keyword>
<dbReference type="InterPro" id="IPR001789">
    <property type="entry name" value="Sig_transdc_resp-reg_receiver"/>
</dbReference>
<dbReference type="SUPFAM" id="SSF52172">
    <property type="entry name" value="CheY-like"/>
    <property type="match status" value="1"/>
</dbReference>
<evidence type="ECO:0000256" key="9">
    <source>
        <dbReference type="ARBA" id="ARBA00022840"/>
    </source>
</evidence>
<keyword evidence="6 16" id="KW-0812">Transmembrane</keyword>
<reference evidence="20 21" key="1">
    <citation type="submission" date="2018-07" db="EMBL/GenBank/DDBJ databases">
        <title>Corallincola holothuriorum sp. nov., a new facultative anaerobe isolated from sea cucumber Apostichopus japonicus.</title>
        <authorList>
            <person name="Xia H."/>
        </authorList>
    </citation>
    <scope>NUCLEOTIDE SEQUENCE [LARGE SCALE GENOMIC DNA]</scope>
    <source>
        <strain evidence="20 21">C4</strain>
    </source>
</reference>
<evidence type="ECO:0000313" key="21">
    <source>
        <dbReference type="Proteomes" id="UP000252558"/>
    </source>
</evidence>
<evidence type="ECO:0000256" key="4">
    <source>
        <dbReference type="ARBA" id="ARBA00022553"/>
    </source>
</evidence>
<evidence type="ECO:0000256" key="16">
    <source>
        <dbReference type="SAM" id="Phobius"/>
    </source>
</evidence>
<dbReference type="PROSITE" id="PS50109">
    <property type="entry name" value="HIS_KIN"/>
    <property type="match status" value="1"/>
</dbReference>
<evidence type="ECO:0000259" key="18">
    <source>
        <dbReference type="PROSITE" id="PS50110"/>
    </source>
</evidence>
<dbReference type="GO" id="GO:0000155">
    <property type="term" value="F:phosphorelay sensor kinase activity"/>
    <property type="evidence" value="ECO:0007669"/>
    <property type="project" value="InterPro"/>
</dbReference>
<comment type="caution">
    <text evidence="20">The sequence shown here is derived from an EMBL/GenBank/DDBJ whole genome shotgun (WGS) entry which is preliminary data.</text>
</comment>
<dbReference type="InterPro" id="IPR008207">
    <property type="entry name" value="Sig_transdc_His_kin_Hpt_dom"/>
</dbReference>
<dbReference type="EMBL" id="QPID01000005">
    <property type="protein sequence ID" value="RCU50030.1"/>
    <property type="molecule type" value="Genomic_DNA"/>
</dbReference>
<keyword evidence="21" id="KW-1185">Reference proteome</keyword>
<accession>A0A368NIU7</accession>
<evidence type="ECO:0000256" key="11">
    <source>
        <dbReference type="ARBA" id="ARBA00023012"/>
    </source>
</evidence>
<evidence type="ECO:0000256" key="2">
    <source>
        <dbReference type="ARBA" id="ARBA00004370"/>
    </source>
</evidence>
<evidence type="ECO:0000313" key="20">
    <source>
        <dbReference type="EMBL" id="RCU50030.1"/>
    </source>
</evidence>
<keyword evidence="15" id="KW-0175">Coiled coil</keyword>
<keyword evidence="9" id="KW-0067">ATP-binding</keyword>
<evidence type="ECO:0000256" key="12">
    <source>
        <dbReference type="ARBA" id="ARBA00023136"/>
    </source>
</evidence>
<evidence type="ECO:0000259" key="19">
    <source>
        <dbReference type="PROSITE" id="PS50894"/>
    </source>
</evidence>
<dbReference type="SMART" id="SM00448">
    <property type="entry name" value="REC"/>
    <property type="match status" value="1"/>
</dbReference>
<dbReference type="PANTHER" id="PTHR45339:SF5">
    <property type="entry name" value="HISTIDINE KINASE"/>
    <property type="match status" value="1"/>
</dbReference>
<feature type="domain" description="Response regulatory" evidence="18">
    <location>
        <begin position="736"/>
        <end position="858"/>
    </location>
</feature>
<keyword evidence="8" id="KW-0418">Kinase</keyword>
<name>A0A368NIU7_9GAMM</name>
<dbReference type="SUPFAM" id="SSF55874">
    <property type="entry name" value="ATPase domain of HSP90 chaperone/DNA topoisomerase II/histidine kinase"/>
    <property type="match status" value="1"/>
</dbReference>
<dbReference type="Proteomes" id="UP000252558">
    <property type="component" value="Unassembled WGS sequence"/>
</dbReference>
<dbReference type="GO" id="GO:0005886">
    <property type="term" value="C:plasma membrane"/>
    <property type="evidence" value="ECO:0007669"/>
    <property type="project" value="UniProtKB-SubCell"/>
</dbReference>
<keyword evidence="5" id="KW-0808">Transferase</keyword>
<dbReference type="Pfam" id="PF05228">
    <property type="entry name" value="CHASE4"/>
    <property type="match status" value="1"/>
</dbReference>
<dbReference type="GO" id="GO:0005524">
    <property type="term" value="F:ATP binding"/>
    <property type="evidence" value="ECO:0007669"/>
    <property type="project" value="UniProtKB-KW"/>
</dbReference>
<comment type="catalytic activity">
    <reaction evidence="1">
        <text>ATP + protein L-histidine = ADP + protein N-phospho-L-histidine.</text>
        <dbReference type="EC" id="2.7.13.3"/>
    </reaction>
</comment>
<dbReference type="Pfam" id="PF00512">
    <property type="entry name" value="HisKA"/>
    <property type="match status" value="1"/>
</dbReference>
<dbReference type="PANTHER" id="PTHR45339">
    <property type="entry name" value="HYBRID SIGNAL TRANSDUCTION HISTIDINE KINASE J"/>
    <property type="match status" value="1"/>
</dbReference>
<evidence type="ECO:0000256" key="15">
    <source>
        <dbReference type="SAM" id="Coils"/>
    </source>
</evidence>
<keyword evidence="4 14" id="KW-0597">Phosphoprotein</keyword>
<feature type="modified residue" description="Phosphohistidine" evidence="13">
    <location>
        <position position="939"/>
    </location>
</feature>
<keyword evidence="10 16" id="KW-1133">Transmembrane helix</keyword>
<dbReference type="Pfam" id="PF02518">
    <property type="entry name" value="HATPase_c"/>
    <property type="match status" value="1"/>
</dbReference>
<dbReference type="Gene3D" id="3.40.50.2300">
    <property type="match status" value="1"/>
</dbReference>
<evidence type="ECO:0000256" key="14">
    <source>
        <dbReference type="PROSITE-ProRule" id="PRU00169"/>
    </source>
</evidence>
<feature type="transmembrane region" description="Helical" evidence="16">
    <location>
        <begin position="20"/>
        <end position="39"/>
    </location>
</feature>
<gene>
    <name evidence="20" type="ORF">DU002_10455</name>
</gene>
<evidence type="ECO:0000256" key="1">
    <source>
        <dbReference type="ARBA" id="ARBA00000085"/>
    </source>
</evidence>
<organism evidence="20 21">
    <name type="scientific">Corallincola holothuriorum</name>
    <dbReference type="NCBI Taxonomy" id="2282215"/>
    <lineage>
        <taxon>Bacteria</taxon>
        <taxon>Pseudomonadati</taxon>
        <taxon>Pseudomonadota</taxon>
        <taxon>Gammaproteobacteria</taxon>
        <taxon>Alteromonadales</taxon>
        <taxon>Psychromonadaceae</taxon>
        <taxon>Corallincola</taxon>
    </lineage>
</organism>
<dbReference type="InterPro" id="IPR003661">
    <property type="entry name" value="HisK_dim/P_dom"/>
</dbReference>
<evidence type="ECO:0000256" key="6">
    <source>
        <dbReference type="ARBA" id="ARBA00022692"/>
    </source>
</evidence>
<dbReference type="FunFam" id="3.30.565.10:FF:000010">
    <property type="entry name" value="Sensor histidine kinase RcsC"/>
    <property type="match status" value="1"/>
</dbReference>
<dbReference type="SMART" id="SM00387">
    <property type="entry name" value="HATPase_c"/>
    <property type="match status" value="1"/>
</dbReference>
<dbReference type="CDD" id="cd00082">
    <property type="entry name" value="HisKA"/>
    <property type="match status" value="1"/>
</dbReference>
<dbReference type="InterPro" id="IPR003594">
    <property type="entry name" value="HATPase_dom"/>
</dbReference>
<dbReference type="FunFam" id="1.10.287.130:FF:000004">
    <property type="entry name" value="Ethylene receptor 1"/>
    <property type="match status" value="1"/>
</dbReference>
<dbReference type="PRINTS" id="PR00344">
    <property type="entry name" value="BCTRLSENSOR"/>
</dbReference>
<dbReference type="InterPro" id="IPR036097">
    <property type="entry name" value="HisK_dim/P_sf"/>
</dbReference>
<dbReference type="InterPro" id="IPR007892">
    <property type="entry name" value="CHASE4"/>
</dbReference>
<comment type="subcellular location">
    <subcellularLocation>
        <location evidence="2">Membrane</location>
    </subcellularLocation>
</comment>
<dbReference type="InterPro" id="IPR011006">
    <property type="entry name" value="CheY-like_superfamily"/>
</dbReference>
<dbReference type="OrthoDB" id="9810730at2"/>
<dbReference type="CDD" id="cd16922">
    <property type="entry name" value="HATPase_EvgS-ArcB-TorS-like"/>
    <property type="match status" value="1"/>
</dbReference>
<proteinExistence type="predicted"/>